<keyword evidence="4" id="KW-1185">Reference proteome</keyword>
<accession>A0A4Q7ZSN4</accession>
<protein>
    <submittedName>
        <fullName evidence="3">Uncharacterized protein</fullName>
    </submittedName>
</protein>
<sequence length="240" mass="24476">MRLTGIPLLVLAGAATLIAAAATVYAWPRGGRLRRVLTRTVGVVVVEALLVSTIFLGVNRDQSFYPSWDALAGGSGAGDATPAAAHPSEPPPVTGRFGPAVRGWHLAEPPTVVTPAGYAARPGTTYPVIVVLTAAAHLAEARTAAQRTPGVVTVLLVPTALTSATALANLAAELRRAARAADQGWALVTDPPHQALAGQMRGADRHFGTAFGVVGAKGWAAALAAAAEQLPHPLASPLRP</sequence>
<keyword evidence="2" id="KW-0812">Transmembrane</keyword>
<reference evidence="3 4" key="1">
    <citation type="submission" date="2019-02" db="EMBL/GenBank/DDBJ databases">
        <title>Sequencing the genomes of 1000 actinobacteria strains.</title>
        <authorList>
            <person name="Klenk H.-P."/>
        </authorList>
    </citation>
    <scope>NUCLEOTIDE SEQUENCE [LARGE SCALE GENOMIC DNA]</scope>
    <source>
        <strain evidence="3 4">DSM 45162</strain>
    </source>
</reference>
<proteinExistence type="predicted"/>
<dbReference type="OrthoDB" id="3298555at2"/>
<feature type="region of interest" description="Disordered" evidence="1">
    <location>
        <begin position="76"/>
        <end position="96"/>
    </location>
</feature>
<evidence type="ECO:0000313" key="3">
    <source>
        <dbReference type="EMBL" id="RZU54208.1"/>
    </source>
</evidence>
<name>A0A4Q7ZSN4_9ACTN</name>
<evidence type="ECO:0000313" key="4">
    <source>
        <dbReference type="Proteomes" id="UP000292564"/>
    </source>
</evidence>
<dbReference type="EMBL" id="SHKY01000001">
    <property type="protein sequence ID" value="RZU54208.1"/>
    <property type="molecule type" value="Genomic_DNA"/>
</dbReference>
<dbReference type="Proteomes" id="UP000292564">
    <property type="component" value="Unassembled WGS sequence"/>
</dbReference>
<evidence type="ECO:0000256" key="2">
    <source>
        <dbReference type="SAM" id="Phobius"/>
    </source>
</evidence>
<organism evidence="3 4">
    <name type="scientific">Krasilnikovia cinnamomea</name>
    <dbReference type="NCBI Taxonomy" id="349313"/>
    <lineage>
        <taxon>Bacteria</taxon>
        <taxon>Bacillati</taxon>
        <taxon>Actinomycetota</taxon>
        <taxon>Actinomycetes</taxon>
        <taxon>Micromonosporales</taxon>
        <taxon>Micromonosporaceae</taxon>
        <taxon>Krasilnikovia</taxon>
    </lineage>
</organism>
<comment type="caution">
    <text evidence="3">The sequence shown here is derived from an EMBL/GenBank/DDBJ whole genome shotgun (WGS) entry which is preliminary data.</text>
</comment>
<evidence type="ECO:0000256" key="1">
    <source>
        <dbReference type="SAM" id="MobiDB-lite"/>
    </source>
</evidence>
<gene>
    <name evidence="3" type="ORF">EV385_6156</name>
</gene>
<keyword evidence="2" id="KW-0472">Membrane</keyword>
<dbReference type="RefSeq" id="WP_130512595.1">
    <property type="nucleotide sequence ID" value="NZ_SHKY01000001.1"/>
</dbReference>
<feature type="transmembrane region" description="Helical" evidence="2">
    <location>
        <begin position="36"/>
        <end position="58"/>
    </location>
</feature>
<dbReference type="AlphaFoldDB" id="A0A4Q7ZSN4"/>
<keyword evidence="2" id="KW-1133">Transmembrane helix</keyword>